<evidence type="ECO:0000313" key="7">
    <source>
        <dbReference type="Proteomes" id="UP000598120"/>
    </source>
</evidence>
<keyword evidence="7" id="KW-1185">Reference proteome</keyword>
<dbReference type="CDD" id="cd22268">
    <property type="entry name" value="DPBB_RlpA-like"/>
    <property type="match status" value="1"/>
</dbReference>
<dbReference type="EC" id="4.2.2.-" evidence="3"/>
<comment type="similarity">
    <text evidence="3 4">Belongs to the RlpA family.</text>
</comment>
<gene>
    <name evidence="3" type="primary">rlpA</name>
    <name evidence="6" type="ORF">GCM10011531_01750</name>
</gene>
<dbReference type="Pfam" id="PF03330">
    <property type="entry name" value="DPBB_1"/>
    <property type="match status" value="1"/>
</dbReference>
<proteinExistence type="inferred from homology"/>
<evidence type="ECO:0000256" key="4">
    <source>
        <dbReference type="RuleBase" id="RU003495"/>
    </source>
</evidence>
<dbReference type="InterPro" id="IPR036908">
    <property type="entry name" value="RlpA-like_sf"/>
</dbReference>
<evidence type="ECO:0000256" key="1">
    <source>
        <dbReference type="ARBA" id="ARBA00023239"/>
    </source>
</evidence>
<dbReference type="Gene3D" id="2.40.40.10">
    <property type="entry name" value="RlpA-like domain"/>
    <property type="match status" value="1"/>
</dbReference>
<dbReference type="GO" id="GO:0008932">
    <property type="term" value="F:lytic endotransglycosylase activity"/>
    <property type="evidence" value="ECO:0007669"/>
    <property type="project" value="UniProtKB-UniRule"/>
</dbReference>
<name>A0A8J2TJZ1_9FLAO</name>
<evidence type="ECO:0000313" key="6">
    <source>
        <dbReference type="EMBL" id="GFZ76315.1"/>
    </source>
</evidence>
<keyword evidence="2 3" id="KW-0961">Cell wall biogenesis/degradation</keyword>
<protein>
    <recommendedName>
        <fullName evidence="3">Probable endolytic peptidoglycan transglycosylase RlpA</fullName>
        <ecNumber evidence="3">4.2.2.-</ecNumber>
    </recommendedName>
</protein>
<dbReference type="AlphaFoldDB" id="A0A8J2TJZ1"/>
<dbReference type="GO" id="GO:0071555">
    <property type="term" value="P:cell wall organization"/>
    <property type="evidence" value="ECO:0007669"/>
    <property type="project" value="UniProtKB-KW"/>
</dbReference>
<dbReference type="HAMAP" id="MF_02071">
    <property type="entry name" value="RlpA"/>
    <property type="match status" value="1"/>
</dbReference>
<dbReference type="Proteomes" id="UP000598120">
    <property type="component" value="Unassembled WGS sequence"/>
</dbReference>
<feature type="domain" description="RlpA-like protein double-psi beta-barrel" evidence="5">
    <location>
        <begin position="73"/>
        <end position="157"/>
    </location>
</feature>
<comment type="caution">
    <text evidence="6">The sequence shown here is derived from an EMBL/GenBank/DDBJ whole genome shotgun (WGS) entry which is preliminary data.</text>
</comment>
<dbReference type="PANTHER" id="PTHR34183:SF8">
    <property type="entry name" value="ENDOLYTIC PEPTIDOGLYCAN TRANSGLYCOSYLASE RLPA-RELATED"/>
    <property type="match status" value="1"/>
</dbReference>
<dbReference type="PANTHER" id="PTHR34183">
    <property type="entry name" value="ENDOLYTIC PEPTIDOGLYCAN TRANSGLYCOSYLASE RLPA"/>
    <property type="match status" value="1"/>
</dbReference>
<dbReference type="NCBIfam" id="TIGR00413">
    <property type="entry name" value="rlpA"/>
    <property type="match status" value="1"/>
</dbReference>
<organism evidence="6 7">
    <name type="scientific">Aquaticitalea lipolytica</name>
    <dbReference type="NCBI Taxonomy" id="1247562"/>
    <lineage>
        <taxon>Bacteria</taxon>
        <taxon>Pseudomonadati</taxon>
        <taxon>Bacteroidota</taxon>
        <taxon>Flavobacteriia</taxon>
        <taxon>Flavobacteriales</taxon>
        <taxon>Flavobacteriaceae</taxon>
        <taxon>Aquaticitalea</taxon>
    </lineage>
</organism>
<keyword evidence="1 3" id="KW-0456">Lyase</keyword>
<evidence type="ECO:0000259" key="5">
    <source>
        <dbReference type="Pfam" id="PF03330"/>
    </source>
</evidence>
<dbReference type="InterPro" id="IPR034718">
    <property type="entry name" value="RlpA"/>
</dbReference>
<dbReference type="EMBL" id="BMIC01000001">
    <property type="protein sequence ID" value="GFZ76315.1"/>
    <property type="molecule type" value="Genomic_DNA"/>
</dbReference>
<sequence length="167" mass="19021">MKICYLKSIEKHMNLPIKTITLLLLVVSLSSFKSTKTYTKYTRDISLVKIDTTYADTTDNDSSLVVCKLYKENAHASYYHDKFNGRKTASGEKFDNNLYTAAHKTLKFGTKIRVTNTVNDSSVIVTVNDRGPFVKGRELDLSKKAFMEIAKFKQRGHLIVNIEIIED</sequence>
<dbReference type="GO" id="GO:0000270">
    <property type="term" value="P:peptidoglycan metabolic process"/>
    <property type="evidence" value="ECO:0007669"/>
    <property type="project" value="UniProtKB-UniRule"/>
</dbReference>
<reference evidence="6 7" key="1">
    <citation type="journal article" date="2014" name="Int. J. Syst. Evol. Microbiol.">
        <title>Complete genome sequence of Corynebacterium casei LMG S-19264T (=DSM 44701T), isolated from a smear-ripened cheese.</title>
        <authorList>
            <consortium name="US DOE Joint Genome Institute (JGI-PGF)"/>
            <person name="Walter F."/>
            <person name="Albersmeier A."/>
            <person name="Kalinowski J."/>
            <person name="Ruckert C."/>
        </authorList>
    </citation>
    <scope>NUCLEOTIDE SEQUENCE [LARGE SCALE GENOMIC DNA]</scope>
    <source>
        <strain evidence="6 7">CGMCC 1.15295</strain>
    </source>
</reference>
<evidence type="ECO:0000256" key="2">
    <source>
        <dbReference type="ARBA" id="ARBA00023316"/>
    </source>
</evidence>
<accession>A0A8J2TJZ1</accession>
<dbReference type="InterPro" id="IPR012997">
    <property type="entry name" value="RplA"/>
</dbReference>
<evidence type="ECO:0000256" key="3">
    <source>
        <dbReference type="HAMAP-Rule" id="MF_02071"/>
    </source>
</evidence>
<dbReference type="InterPro" id="IPR009009">
    <property type="entry name" value="RlpA-like_DPBB"/>
</dbReference>
<dbReference type="SUPFAM" id="SSF50685">
    <property type="entry name" value="Barwin-like endoglucanases"/>
    <property type="match status" value="1"/>
</dbReference>
<comment type="function">
    <text evidence="3">Lytic transglycosylase with a strong preference for naked glycan strands that lack stem peptides.</text>
</comment>